<dbReference type="EMBL" id="CM001224">
    <property type="protein sequence ID" value="AET02841.1"/>
    <property type="molecule type" value="Genomic_DNA"/>
</dbReference>
<keyword evidence="2" id="KW-1133">Transmembrane helix</keyword>
<dbReference type="HOGENOM" id="CLU_2593464_0_0_1"/>
<evidence type="ECO:0000256" key="1">
    <source>
        <dbReference type="SAM" id="MobiDB-lite"/>
    </source>
</evidence>
<organism evidence="3 5">
    <name type="scientific">Medicago truncatula</name>
    <name type="common">Barrel medic</name>
    <name type="synonym">Medicago tribuloides</name>
    <dbReference type="NCBI Taxonomy" id="3880"/>
    <lineage>
        <taxon>Eukaryota</taxon>
        <taxon>Viridiplantae</taxon>
        <taxon>Streptophyta</taxon>
        <taxon>Embryophyta</taxon>
        <taxon>Tracheophyta</taxon>
        <taxon>Spermatophyta</taxon>
        <taxon>Magnoliopsida</taxon>
        <taxon>eudicotyledons</taxon>
        <taxon>Gunneridae</taxon>
        <taxon>Pentapetalae</taxon>
        <taxon>rosids</taxon>
        <taxon>fabids</taxon>
        <taxon>Fabales</taxon>
        <taxon>Fabaceae</taxon>
        <taxon>Papilionoideae</taxon>
        <taxon>50 kb inversion clade</taxon>
        <taxon>NPAAA clade</taxon>
        <taxon>Hologalegina</taxon>
        <taxon>IRL clade</taxon>
        <taxon>Trifolieae</taxon>
        <taxon>Medicago</taxon>
    </lineage>
</organism>
<dbReference type="PaxDb" id="3880-AET02841"/>
<reference evidence="4" key="3">
    <citation type="submission" date="2015-04" db="UniProtKB">
        <authorList>
            <consortium name="EnsemblPlants"/>
        </authorList>
    </citation>
    <scope>IDENTIFICATION</scope>
    <source>
        <strain evidence="4">cv. Jemalong A17</strain>
    </source>
</reference>
<proteinExistence type="predicted"/>
<feature type="transmembrane region" description="Helical" evidence="2">
    <location>
        <begin position="28"/>
        <end position="51"/>
    </location>
</feature>
<keyword evidence="5" id="KW-1185">Reference proteome</keyword>
<dbReference type="AlphaFoldDB" id="G7LA59"/>
<dbReference type="EnsemblPlants" id="AET02841">
    <property type="protein sequence ID" value="AET02841"/>
    <property type="gene ID" value="MTR_8g055920"/>
</dbReference>
<keyword evidence="2 3" id="KW-0812">Transmembrane</keyword>
<evidence type="ECO:0000313" key="3">
    <source>
        <dbReference type="EMBL" id="AET02841.1"/>
    </source>
</evidence>
<protein>
    <submittedName>
        <fullName evidence="3">Transmembrane protein, putative</fullName>
    </submittedName>
</protein>
<accession>G7LA59</accession>
<evidence type="ECO:0000313" key="5">
    <source>
        <dbReference type="Proteomes" id="UP000002051"/>
    </source>
</evidence>
<name>G7LA59_MEDTR</name>
<sequence>MSDVIADMDVYQLTSPITKSVSPFSENFLIVVIVIVIGVILTIDCCCLSVGEWMKKRGRKRARERERERRQIWSNRKDKS</sequence>
<feature type="compositionally biased region" description="Basic and acidic residues" evidence="1">
    <location>
        <begin position="63"/>
        <end position="80"/>
    </location>
</feature>
<evidence type="ECO:0000313" key="4">
    <source>
        <dbReference type="EnsemblPlants" id="AET02841"/>
    </source>
</evidence>
<reference evidence="3 5" key="1">
    <citation type="journal article" date="2011" name="Nature">
        <title>The Medicago genome provides insight into the evolution of rhizobial symbioses.</title>
        <authorList>
            <person name="Young N.D."/>
            <person name="Debelle F."/>
            <person name="Oldroyd G.E."/>
            <person name="Geurts R."/>
            <person name="Cannon S.B."/>
            <person name="Udvardi M.K."/>
            <person name="Benedito V.A."/>
            <person name="Mayer K.F."/>
            <person name="Gouzy J."/>
            <person name="Schoof H."/>
            <person name="Van de Peer Y."/>
            <person name="Proost S."/>
            <person name="Cook D.R."/>
            <person name="Meyers B.C."/>
            <person name="Spannagl M."/>
            <person name="Cheung F."/>
            <person name="De Mita S."/>
            <person name="Krishnakumar V."/>
            <person name="Gundlach H."/>
            <person name="Zhou S."/>
            <person name="Mudge J."/>
            <person name="Bharti A.K."/>
            <person name="Murray J.D."/>
            <person name="Naoumkina M.A."/>
            <person name="Rosen B."/>
            <person name="Silverstein K.A."/>
            <person name="Tang H."/>
            <person name="Rombauts S."/>
            <person name="Zhao P.X."/>
            <person name="Zhou P."/>
            <person name="Barbe V."/>
            <person name="Bardou P."/>
            <person name="Bechner M."/>
            <person name="Bellec A."/>
            <person name="Berger A."/>
            <person name="Berges H."/>
            <person name="Bidwell S."/>
            <person name="Bisseling T."/>
            <person name="Choisne N."/>
            <person name="Couloux A."/>
            <person name="Denny R."/>
            <person name="Deshpande S."/>
            <person name="Dai X."/>
            <person name="Doyle J.J."/>
            <person name="Dudez A.M."/>
            <person name="Farmer A.D."/>
            <person name="Fouteau S."/>
            <person name="Franken C."/>
            <person name="Gibelin C."/>
            <person name="Gish J."/>
            <person name="Goldstein S."/>
            <person name="Gonzalez A.J."/>
            <person name="Green P.J."/>
            <person name="Hallab A."/>
            <person name="Hartog M."/>
            <person name="Hua A."/>
            <person name="Humphray S.J."/>
            <person name="Jeong D.H."/>
            <person name="Jing Y."/>
            <person name="Jocker A."/>
            <person name="Kenton S.M."/>
            <person name="Kim D.J."/>
            <person name="Klee K."/>
            <person name="Lai H."/>
            <person name="Lang C."/>
            <person name="Lin S."/>
            <person name="Macmil S.L."/>
            <person name="Magdelenat G."/>
            <person name="Matthews L."/>
            <person name="McCorrison J."/>
            <person name="Monaghan E.L."/>
            <person name="Mun J.H."/>
            <person name="Najar F.Z."/>
            <person name="Nicholson C."/>
            <person name="Noirot C."/>
            <person name="O'Bleness M."/>
            <person name="Paule C.R."/>
            <person name="Poulain J."/>
            <person name="Prion F."/>
            <person name="Qin B."/>
            <person name="Qu C."/>
            <person name="Retzel E.F."/>
            <person name="Riddle C."/>
            <person name="Sallet E."/>
            <person name="Samain S."/>
            <person name="Samson N."/>
            <person name="Sanders I."/>
            <person name="Saurat O."/>
            <person name="Scarpelli C."/>
            <person name="Schiex T."/>
            <person name="Segurens B."/>
            <person name="Severin A.J."/>
            <person name="Sherrier D.J."/>
            <person name="Shi R."/>
            <person name="Sims S."/>
            <person name="Singer S.R."/>
            <person name="Sinharoy S."/>
            <person name="Sterck L."/>
            <person name="Viollet A."/>
            <person name="Wang B.B."/>
            <person name="Wang K."/>
            <person name="Wang M."/>
            <person name="Wang X."/>
            <person name="Warfsmann J."/>
            <person name="Weissenbach J."/>
            <person name="White D.D."/>
            <person name="White J.D."/>
            <person name="Wiley G.B."/>
            <person name="Wincker P."/>
            <person name="Xing Y."/>
            <person name="Yang L."/>
            <person name="Yao Z."/>
            <person name="Ying F."/>
            <person name="Zhai J."/>
            <person name="Zhou L."/>
            <person name="Zuber A."/>
            <person name="Denarie J."/>
            <person name="Dixon R.A."/>
            <person name="May G.D."/>
            <person name="Schwartz D.C."/>
            <person name="Rogers J."/>
            <person name="Quetier F."/>
            <person name="Town C.D."/>
            <person name="Roe B.A."/>
        </authorList>
    </citation>
    <scope>NUCLEOTIDE SEQUENCE [LARGE SCALE GENOMIC DNA]</scope>
    <source>
        <strain evidence="3">A17</strain>
        <strain evidence="4 5">cv. Jemalong A17</strain>
    </source>
</reference>
<keyword evidence="2" id="KW-0472">Membrane</keyword>
<feature type="region of interest" description="Disordered" evidence="1">
    <location>
        <begin position="56"/>
        <end position="80"/>
    </location>
</feature>
<evidence type="ECO:0000256" key="2">
    <source>
        <dbReference type="SAM" id="Phobius"/>
    </source>
</evidence>
<dbReference type="Proteomes" id="UP000002051">
    <property type="component" value="Chromosome 8"/>
</dbReference>
<reference evidence="3 5" key="2">
    <citation type="journal article" date="2014" name="BMC Genomics">
        <title>An improved genome release (version Mt4.0) for the model legume Medicago truncatula.</title>
        <authorList>
            <person name="Tang H."/>
            <person name="Krishnakumar V."/>
            <person name="Bidwell S."/>
            <person name="Rosen B."/>
            <person name="Chan A."/>
            <person name="Zhou S."/>
            <person name="Gentzbittel L."/>
            <person name="Childs K.L."/>
            <person name="Yandell M."/>
            <person name="Gundlach H."/>
            <person name="Mayer K.F."/>
            <person name="Schwartz D.C."/>
            <person name="Town C.D."/>
        </authorList>
    </citation>
    <scope>GENOME REANNOTATION</scope>
    <source>
        <strain evidence="4 5">cv. Jemalong A17</strain>
    </source>
</reference>
<gene>
    <name evidence="3" type="ordered locus">MTR_8g055920</name>
</gene>